<feature type="region of interest" description="Disordered" evidence="1">
    <location>
        <begin position="619"/>
        <end position="653"/>
    </location>
</feature>
<dbReference type="OrthoDB" id="9997817at2759"/>
<dbReference type="GO" id="GO:0005085">
    <property type="term" value="F:guanyl-nucleotide exchange factor activity"/>
    <property type="evidence" value="ECO:0007669"/>
    <property type="project" value="InterPro"/>
</dbReference>
<dbReference type="InterPro" id="IPR000219">
    <property type="entry name" value="DH_dom"/>
</dbReference>
<comment type="caution">
    <text evidence="3">The sequence shown here is derived from an EMBL/GenBank/DDBJ whole genome shotgun (WGS) entry which is preliminary data.</text>
</comment>
<dbReference type="Proteomes" id="UP000708208">
    <property type="component" value="Unassembled WGS sequence"/>
</dbReference>
<feature type="compositionally biased region" description="Low complexity" evidence="1">
    <location>
        <begin position="155"/>
        <end position="169"/>
    </location>
</feature>
<dbReference type="GO" id="GO:2000431">
    <property type="term" value="P:regulation of cytokinesis, actomyosin contractile ring assembly"/>
    <property type="evidence" value="ECO:0007669"/>
    <property type="project" value="InterPro"/>
</dbReference>
<protein>
    <recommendedName>
        <fullName evidence="2">DH domain-containing protein</fullName>
    </recommendedName>
</protein>
<evidence type="ECO:0000313" key="3">
    <source>
        <dbReference type="EMBL" id="CAG7838459.1"/>
    </source>
</evidence>
<dbReference type="AlphaFoldDB" id="A0A8J2LSV1"/>
<feature type="domain" description="DH" evidence="2">
    <location>
        <begin position="242"/>
        <end position="340"/>
    </location>
</feature>
<evidence type="ECO:0000259" key="2">
    <source>
        <dbReference type="PROSITE" id="PS50010"/>
    </source>
</evidence>
<dbReference type="GO" id="GO:0005634">
    <property type="term" value="C:nucleus"/>
    <property type="evidence" value="ECO:0007669"/>
    <property type="project" value="InterPro"/>
</dbReference>
<dbReference type="PANTHER" id="PTHR16777:SF2">
    <property type="entry name" value="PROTEIN ECT2"/>
    <property type="match status" value="1"/>
</dbReference>
<dbReference type="GO" id="GO:0005938">
    <property type="term" value="C:cell cortex"/>
    <property type="evidence" value="ECO:0007669"/>
    <property type="project" value="TreeGrafter"/>
</dbReference>
<gene>
    <name evidence="3" type="ORF">AFUS01_LOCUS47430</name>
</gene>
<evidence type="ECO:0000256" key="1">
    <source>
        <dbReference type="SAM" id="MobiDB-lite"/>
    </source>
</evidence>
<sequence length="653" mass="73730">MVYAQHCWIFKYSSYSSFRVKGDWVEDTVIDLDAGDSTDILKTPVAATRVSISKSGAIQNESEASPLKRGRFELEVINDFNETEVEASRQAEFGSERAKVLKVEWFWNSIQIEACSDEKLYLLDGRGNHGTSFDLDLTMRSVGTPASLTSPCPISDTDGTPKTGTPSSTGRRKRKRMREFVSSLAQVDYPRFISEIPEDTIPNLGGNSLEQDKDVVSDTEFAQILKDLSAYLKTADVKIMTGRQIDFYQLLETERNYVTVLMNIVKIFKEPCEKEDQTGGRILNTQEIKTIFSTMLPIYSLHRRLLRDLFQLQTKWNEENLIGKIYFDYAGELRKVYEPFRNANQNVHTPRANPDYDWITKGQAALNHCIQCLNEGKAKNEARVAIFETFAEVDGCPAKTISNHRTLLSKFDVNALCDLWGQKFDPITLFVYTDHIQVTKRKGYTGGSNKAMATGVSMANLRSPSVGRKSFAPGSMGPNHHTGPPKRYKFCEWIDFTEVKRVLDVFDTASPSFAFVVRGPRDLRERILVFTCPEDPEWPKESLLVFLAKQLANAVNRVDFENLIAKADSASLNVNENAATVLEKAARFATKTKHKVGRALSLNRTPSKLKRTMSQMMSPFTTHRHRQDPDSISQFGGDSPPPAAKLPTFQEWK</sequence>
<dbReference type="InterPro" id="IPR026817">
    <property type="entry name" value="Ect2"/>
</dbReference>
<reference evidence="3" key="1">
    <citation type="submission" date="2021-06" db="EMBL/GenBank/DDBJ databases">
        <authorList>
            <person name="Hodson N. C."/>
            <person name="Mongue J. A."/>
            <person name="Jaron S. K."/>
        </authorList>
    </citation>
    <scope>NUCLEOTIDE SEQUENCE</scope>
</reference>
<dbReference type="PANTHER" id="PTHR16777">
    <property type="entry name" value="PROTEIN ECT2"/>
    <property type="match status" value="1"/>
</dbReference>
<accession>A0A8J2LSV1</accession>
<keyword evidence="4" id="KW-1185">Reference proteome</keyword>
<feature type="region of interest" description="Disordered" evidence="1">
    <location>
        <begin position="146"/>
        <end position="175"/>
    </location>
</feature>
<proteinExistence type="predicted"/>
<dbReference type="GO" id="GO:0000281">
    <property type="term" value="P:mitotic cytokinesis"/>
    <property type="evidence" value="ECO:0007669"/>
    <property type="project" value="TreeGrafter"/>
</dbReference>
<dbReference type="EMBL" id="CAJVCH010571760">
    <property type="protein sequence ID" value="CAG7838459.1"/>
    <property type="molecule type" value="Genomic_DNA"/>
</dbReference>
<dbReference type="Pfam" id="PF00621">
    <property type="entry name" value="RhoGEF"/>
    <property type="match status" value="1"/>
</dbReference>
<dbReference type="GO" id="GO:0007399">
    <property type="term" value="P:nervous system development"/>
    <property type="evidence" value="ECO:0007669"/>
    <property type="project" value="TreeGrafter"/>
</dbReference>
<dbReference type="GO" id="GO:0005096">
    <property type="term" value="F:GTPase activator activity"/>
    <property type="evidence" value="ECO:0007669"/>
    <property type="project" value="InterPro"/>
</dbReference>
<dbReference type="PROSITE" id="PS50010">
    <property type="entry name" value="DH_2"/>
    <property type="match status" value="1"/>
</dbReference>
<evidence type="ECO:0000313" key="4">
    <source>
        <dbReference type="Proteomes" id="UP000708208"/>
    </source>
</evidence>
<name>A0A8J2LSV1_9HEXA</name>
<organism evidence="3 4">
    <name type="scientific">Allacma fusca</name>
    <dbReference type="NCBI Taxonomy" id="39272"/>
    <lineage>
        <taxon>Eukaryota</taxon>
        <taxon>Metazoa</taxon>
        <taxon>Ecdysozoa</taxon>
        <taxon>Arthropoda</taxon>
        <taxon>Hexapoda</taxon>
        <taxon>Collembola</taxon>
        <taxon>Symphypleona</taxon>
        <taxon>Sminthuridae</taxon>
        <taxon>Allacma</taxon>
    </lineage>
</organism>
<dbReference type="Pfam" id="PF21242">
    <property type="entry name" value="ECT2_PH"/>
    <property type="match status" value="1"/>
</dbReference>
<dbReference type="InterPro" id="IPR049395">
    <property type="entry name" value="ECT2_PH"/>
</dbReference>